<evidence type="ECO:0000256" key="1">
    <source>
        <dbReference type="SAM" id="Coils"/>
    </source>
</evidence>
<dbReference type="CDD" id="cd19757">
    <property type="entry name" value="Bbox1"/>
    <property type="match status" value="1"/>
</dbReference>
<organism evidence="3 4">
    <name type="scientific">Paramecium pentaurelia</name>
    <dbReference type="NCBI Taxonomy" id="43138"/>
    <lineage>
        <taxon>Eukaryota</taxon>
        <taxon>Sar</taxon>
        <taxon>Alveolata</taxon>
        <taxon>Ciliophora</taxon>
        <taxon>Intramacronucleata</taxon>
        <taxon>Oligohymenophorea</taxon>
        <taxon>Peniculida</taxon>
        <taxon>Parameciidae</taxon>
        <taxon>Paramecium</taxon>
    </lineage>
</organism>
<feature type="region of interest" description="Disordered" evidence="2">
    <location>
        <begin position="398"/>
        <end position="425"/>
    </location>
</feature>
<accession>A0A8S1X6D3</accession>
<feature type="coiled-coil region" evidence="1">
    <location>
        <begin position="161"/>
        <end position="320"/>
    </location>
</feature>
<sequence length="425" mass="51150">MSSLFAKCMNCNLKFATINCSECKPGQIYHICYDCYTQVHNKKGLIDTQHKIETISYQEMYLKNKSAVGIRNQQIQTKSLLKQKLQQQQIQYQQPQHSAKIQQFIFSQKDVNSYMEIKNIQKIKPNSSYFQQNKFETLQQLTKINVIRRQQDQEINSVIHNLSQQNNSKDLEIQVKNEKQDNEKLKSEIQQTNYQHWNINKVVEKRIQQNQKDLEKKINCLKNEYNEDKMKNEQLTENVKKLQDKLKISDQQLNEKLDQQNKQYEQQLKQLEQVIEKQNKIKEFAQLFQKYSILDIQEKMEEMENEINQKNKLIIQMQNQLQDNKYCENFKIQIQQQIRIISIQDELLHNFKQLLQNMLDEKKVMVNEHKRLTKENNQFRELFTIIIQQNLNLFGINEDDQETGDETGVEEEDYHQNNDDEDWEL</sequence>
<evidence type="ECO:0000256" key="2">
    <source>
        <dbReference type="SAM" id="MobiDB-lite"/>
    </source>
</evidence>
<comment type="caution">
    <text evidence="3">The sequence shown here is derived from an EMBL/GenBank/DDBJ whole genome shotgun (WGS) entry which is preliminary data.</text>
</comment>
<protein>
    <submittedName>
        <fullName evidence="3">Uncharacterized protein</fullName>
    </submittedName>
</protein>
<keyword evidence="1" id="KW-0175">Coiled coil</keyword>
<dbReference type="Proteomes" id="UP000689195">
    <property type="component" value="Unassembled WGS sequence"/>
</dbReference>
<evidence type="ECO:0000313" key="4">
    <source>
        <dbReference type="Proteomes" id="UP000689195"/>
    </source>
</evidence>
<proteinExistence type="predicted"/>
<dbReference type="AlphaFoldDB" id="A0A8S1X6D3"/>
<evidence type="ECO:0000313" key="3">
    <source>
        <dbReference type="EMBL" id="CAD8196791.1"/>
    </source>
</evidence>
<gene>
    <name evidence="3" type="ORF">PPENT_87.1.T1130145</name>
</gene>
<keyword evidence="4" id="KW-1185">Reference proteome</keyword>
<name>A0A8S1X6D3_9CILI</name>
<dbReference type="EMBL" id="CAJJDO010000113">
    <property type="protein sequence ID" value="CAD8196791.1"/>
    <property type="molecule type" value="Genomic_DNA"/>
</dbReference>
<reference evidence="3" key="1">
    <citation type="submission" date="2021-01" db="EMBL/GenBank/DDBJ databases">
        <authorList>
            <consortium name="Genoscope - CEA"/>
            <person name="William W."/>
        </authorList>
    </citation>
    <scope>NUCLEOTIDE SEQUENCE</scope>
</reference>